<accession>F6DQE0</accession>
<dbReference type="AlphaFoldDB" id="F6DQE0"/>
<feature type="transmembrane region" description="Helical" evidence="2">
    <location>
        <begin position="73"/>
        <end position="95"/>
    </location>
</feature>
<dbReference type="STRING" id="696281.Desru_2607"/>
<feature type="transmembrane region" description="Helical" evidence="2">
    <location>
        <begin position="41"/>
        <end position="61"/>
    </location>
</feature>
<keyword evidence="2" id="KW-0812">Transmembrane</keyword>
<sequence length="142" mass="16278">MNEAAQKIKNKRLIFVLAFIFLTLLYKFVNLQMVDMKVSESIQQYVILAQRLTFVVLYLWFGYSVGINKQTTWFMSMLAVLHPLTPLIGLMVLLFKSGQMQIQAAKGISSKAVEVKGSENKKESEKGRSGSRESQRKKKNRK</sequence>
<reference evidence="4" key="1">
    <citation type="submission" date="2011-05" db="EMBL/GenBank/DDBJ databases">
        <title>Complete sequence of Desulfotomaculum ruminis DSM 2154.</title>
        <authorList>
            <person name="Lucas S."/>
            <person name="Copeland A."/>
            <person name="Lapidus A."/>
            <person name="Cheng J.-F."/>
            <person name="Goodwin L."/>
            <person name="Pitluck S."/>
            <person name="Lu M."/>
            <person name="Detter J.C."/>
            <person name="Han C."/>
            <person name="Tapia R."/>
            <person name="Land M."/>
            <person name="Hauser L."/>
            <person name="Kyrpides N."/>
            <person name="Ivanova N."/>
            <person name="Mikhailova N."/>
            <person name="Pagani I."/>
            <person name="Stams A.J.M."/>
            <person name="Plugge C.M."/>
            <person name="Muyzer G."/>
            <person name="Kuever J."/>
            <person name="Parshina S.N."/>
            <person name="Ivanova A.E."/>
            <person name="Nazina T.N."/>
            <person name="Brambilla E."/>
            <person name="Spring S."/>
            <person name="Klenk H.-P."/>
            <person name="Woyke T."/>
        </authorList>
    </citation>
    <scope>NUCLEOTIDE SEQUENCE [LARGE SCALE GENOMIC DNA]</scope>
    <source>
        <strain evidence="4">ATCC 23193 / DSM 2154 / NCIB 8452 / DL</strain>
    </source>
</reference>
<organism evidence="3 4">
    <name type="scientific">Desulforamulus ruminis (strain ATCC 23193 / DSM 2154 / NCIMB 8452 / DL)</name>
    <name type="common">Desulfotomaculum ruminis</name>
    <dbReference type="NCBI Taxonomy" id="696281"/>
    <lineage>
        <taxon>Bacteria</taxon>
        <taxon>Bacillati</taxon>
        <taxon>Bacillota</taxon>
        <taxon>Clostridia</taxon>
        <taxon>Eubacteriales</taxon>
        <taxon>Peptococcaceae</taxon>
        <taxon>Desulforamulus</taxon>
    </lineage>
</organism>
<evidence type="ECO:0000313" key="4">
    <source>
        <dbReference type="Proteomes" id="UP000009234"/>
    </source>
</evidence>
<dbReference type="KEGG" id="dru:Desru_2607"/>
<keyword evidence="4" id="KW-1185">Reference proteome</keyword>
<dbReference type="OrthoDB" id="1787011at2"/>
<dbReference type="HOGENOM" id="CLU_1924203_0_0_9"/>
<gene>
    <name evidence="3" type="ordered locus">Desru_2607</name>
</gene>
<dbReference type="Proteomes" id="UP000009234">
    <property type="component" value="Chromosome"/>
</dbReference>
<evidence type="ECO:0000313" key="3">
    <source>
        <dbReference type="EMBL" id="AEG60834.1"/>
    </source>
</evidence>
<keyword evidence="2" id="KW-1133">Transmembrane helix</keyword>
<dbReference type="RefSeq" id="WP_013842590.1">
    <property type="nucleotide sequence ID" value="NC_015589.1"/>
</dbReference>
<keyword evidence="2" id="KW-0472">Membrane</keyword>
<feature type="transmembrane region" description="Helical" evidence="2">
    <location>
        <begin position="12"/>
        <end position="29"/>
    </location>
</feature>
<proteinExistence type="predicted"/>
<name>F6DQE0_DESRL</name>
<feature type="region of interest" description="Disordered" evidence="1">
    <location>
        <begin position="109"/>
        <end position="142"/>
    </location>
</feature>
<protein>
    <submittedName>
        <fullName evidence="3">Uncharacterized protein</fullName>
    </submittedName>
</protein>
<evidence type="ECO:0000256" key="1">
    <source>
        <dbReference type="SAM" id="MobiDB-lite"/>
    </source>
</evidence>
<feature type="compositionally biased region" description="Basic and acidic residues" evidence="1">
    <location>
        <begin position="113"/>
        <end position="134"/>
    </location>
</feature>
<reference evidence="3 4" key="2">
    <citation type="journal article" date="2012" name="Stand. Genomic Sci.">
        <title>Complete genome sequence of the sulfate-reducing firmicute Desulfotomaculum ruminis type strain (DL(T)).</title>
        <authorList>
            <person name="Spring S."/>
            <person name="Visser M."/>
            <person name="Lu M."/>
            <person name="Copeland A."/>
            <person name="Lapidus A."/>
            <person name="Lucas S."/>
            <person name="Cheng J.F."/>
            <person name="Han C."/>
            <person name="Tapia R."/>
            <person name="Goodwin L.A."/>
            <person name="Pitluck S."/>
            <person name="Ivanova N."/>
            <person name="Land M."/>
            <person name="Hauser L."/>
            <person name="Larimer F."/>
            <person name="Rohde M."/>
            <person name="Goker M."/>
            <person name="Detter J.C."/>
            <person name="Kyrpides N.C."/>
            <person name="Woyke T."/>
            <person name="Schaap P.J."/>
            <person name="Plugge C.M."/>
            <person name="Muyzer G."/>
            <person name="Kuever J."/>
            <person name="Pereira I.A."/>
            <person name="Parshina S.N."/>
            <person name="Bernier-Latmani R."/>
            <person name="Stams A.J."/>
            <person name="Klenk H.P."/>
        </authorList>
    </citation>
    <scope>NUCLEOTIDE SEQUENCE [LARGE SCALE GENOMIC DNA]</scope>
    <source>
        <strain evidence="4">ATCC 23193 / DSM 2154 / NCIB 8452 / DL</strain>
    </source>
</reference>
<evidence type="ECO:0000256" key="2">
    <source>
        <dbReference type="SAM" id="Phobius"/>
    </source>
</evidence>
<dbReference type="EMBL" id="CP002780">
    <property type="protein sequence ID" value="AEG60834.1"/>
    <property type="molecule type" value="Genomic_DNA"/>
</dbReference>